<comment type="caution">
    <text evidence="2">The sequence shown here is derived from an EMBL/GenBank/DDBJ whole genome shotgun (WGS) entry which is preliminary data.</text>
</comment>
<proteinExistence type="predicted"/>
<feature type="region of interest" description="Disordered" evidence="1">
    <location>
        <begin position="211"/>
        <end position="275"/>
    </location>
</feature>
<dbReference type="Proteomes" id="UP000476176">
    <property type="component" value="Unassembled WGS sequence"/>
</dbReference>
<evidence type="ECO:0000313" key="2">
    <source>
        <dbReference type="EMBL" id="KAE9222946.1"/>
    </source>
</evidence>
<feature type="compositionally biased region" description="Basic and acidic residues" evidence="1">
    <location>
        <begin position="134"/>
        <end position="144"/>
    </location>
</feature>
<accession>A0A6G0NUD5</accession>
<reference evidence="2 3" key="1">
    <citation type="submission" date="2018-09" db="EMBL/GenBank/DDBJ databases">
        <title>Genomic investigation of the strawberry pathogen Phytophthora fragariae indicates pathogenicity is determined by transcriptional variation in three key races.</title>
        <authorList>
            <person name="Adams T.M."/>
            <person name="Armitage A.D."/>
            <person name="Sobczyk M.K."/>
            <person name="Bates H.J."/>
            <person name="Dunwell J.M."/>
            <person name="Nellist C.F."/>
            <person name="Harrison R.J."/>
        </authorList>
    </citation>
    <scope>NUCLEOTIDE SEQUENCE [LARGE SCALE GENOMIC DNA]</scope>
    <source>
        <strain evidence="2 3">BC-23</strain>
    </source>
</reference>
<name>A0A6G0NUD5_9STRA</name>
<evidence type="ECO:0000313" key="3">
    <source>
        <dbReference type="Proteomes" id="UP000476176"/>
    </source>
</evidence>
<feature type="region of interest" description="Disordered" evidence="1">
    <location>
        <begin position="122"/>
        <end position="144"/>
    </location>
</feature>
<feature type="compositionally biased region" description="Basic and acidic residues" evidence="1">
    <location>
        <begin position="231"/>
        <end position="246"/>
    </location>
</feature>
<evidence type="ECO:0000256" key="1">
    <source>
        <dbReference type="SAM" id="MobiDB-lite"/>
    </source>
</evidence>
<sequence>MSRQQARLLHQRRRPSRLRQEAEARSALDRQWRVKLRGETQVSKWWNCGDEDGATKPVITYSNLNCNRRGVVDGEQAKTSAYGYPYPSTSSSSLAVESWKTLKGRKACNRYGVPRTAGDEYGGRLDVADTTGSQRHDGWGRRAGREAAEPRCGVARGPHVGDLGCQRSLEAERAVASRGIKGRKALRGWSHGTTGGGERLGPLSRGFALHSTQRETANEEEGDDCNSSRATNERHEWWGEADDGRPTDQQNEYWGEAGADLVSVRPTDQVTNQCD</sequence>
<feature type="compositionally biased region" description="Polar residues" evidence="1">
    <location>
        <begin position="266"/>
        <end position="275"/>
    </location>
</feature>
<organism evidence="2 3">
    <name type="scientific">Phytophthora fragariae</name>
    <dbReference type="NCBI Taxonomy" id="53985"/>
    <lineage>
        <taxon>Eukaryota</taxon>
        <taxon>Sar</taxon>
        <taxon>Stramenopiles</taxon>
        <taxon>Oomycota</taxon>
        <taxon>Peronosporomycetes</taxon>
        <taxon>Peronosporales</taxon>
        <taxon>Peronosporaceae</taxon>
        <taxon>Phytophthora</taxon>
    </lineage>
</organism>
<gene>
    <name evidence="2" type="ORF">PF004_g12661</name>
</gene>
<feature type="region of interest" description="Disordered" evidence="1">
    <location>
        <begin position="1"/>
        <end position="23"/>
    </location>
</feature>
<protein>
    <submittedName>
        <fullName evidence="2">Uncharacterized protein</fullName>
    </submittedName>
</protein>
<dbReference type="AlphaFoldDB" id="A0A6G0NUD5"/>
<dbReference type="EMBL" id="QXGC01000731">
    <property type="protein sequence ID" value="KAE9222946.1"/>
    <property type="molecule type" value="Genomic_DNA"/>
</dbReference>